<gene>
    <name evidence="8" type="ORF">C2G38_2205949</name>
</gene>
<keyword evidence="5" id="KW-0175">Coiled coil</keyword>
<keyword evidence="2" id="KW-0963">Cytoplasm</keyword>
<protein>
    <recommendedName>
        <fullName evidence="7">Kinesin motor domain-containing protein</fullName>
    </recommendedName>
</protein>
<comment type="similarity">
    <text evidence="6">Belongs to the TRAFAC class myosin-kinesin ATPase superfamily. Kinesin family.</text>
</comment>
<proteinExistence type="inferred from homology"/>
<evidence type="ECO:0000259" key="7">
    <source>
        <dbReference type="PROSITE" id="PS50067"/>
    </source>
</evidence>
<dbReference type="SUPFAM" id="SSF52540">
    <property type="entry name" value="P-loop containing nucleoside triphosphate hydrolases"/>
    <property type="match status" value="1"/>
</dbReference>
<evidence type="ECO:0000256" key="4">
    <source>
        <dbReference type="ARBA" id="ARBA00022840"/>
    </source>
</evidence>
<dbReference type="AlphaFoldDB" id="A0A397UTH4"/>
<reference evidence="8 9" key="1">
    <citation type="submission" date="2018-06" db="EMBL/GenBank/DDBJ databases">
        <title>Comparative genomics reveals the genomic features of Rhizophagus irregularis, R. cerebriforme, R. diaphanum and Gigaspora rosea, and their symbiotic lifestyle signature.</title>
        <authorList>
            <person name="Morin E."/>
            <person name="San Clemente H."/>
            <person name="Chen E.C.H."/>
            <person name="De La Providencia I."/>
            <person name="Hainaut M."/>
            <person name="Kuo A."/>
            <person name="Kohler A."/>
            <person name="Murat C."/>
            <person name="Tang N."/>
            <person name="Roy S."/>
            <person name="Loubradou J."/>
            <person name="Henrissat B."/>
            <person name="Grigoriev I.V."/>
            <person name="Corradi N."/>
            <person name="Roux C."/>
            <person name="Martin F.M."/>
        </authorList>
    </citation>
    <scope>NUCLEOTIDE SEQUENCE [LARGE SCALE GENOMIC DNA]</scope>
    <source>
        <strain evidence="8 9">DAOM 194757</strain>
    </source>
</reference>
<dbReference type="STRING" id="44941.A0A397UTH4"/>
<comment type="caution">
    <text evidence="8">The sequence shown here is derived from an EMBL/GenBank/DDBJ whole genome shotgun (WGS) entry which is preliminary data.</text>
</comment>
<dbReference type="PANTHER" id="PTHR47969:SF15">
    <property type="entry name" value="CHROMOSOME-ASSOCIATED KINESIN KIF4A-RELATED"/>
    <property type="match status" value="1"/>
</dbReference>
<accession>A0A397UTH4</accession>
<evidence type="ECO:0000313" key="8">
    <source>
        <dbReference type="EMBL" id="RIB10496.1"/>
    </source>
</evidence>
<keyword evidence="3" id="KW-0547">Nucleotide-binding</keyword>
<dbReference type="GO" id="GO:0003777">
    <property type="term" value="F:microtubule motor activity"/>
    <property type="evidence" value="ECO:0007669"/>
    <property type="project" value="InterPro"/>
</dbReference>
<evidence type="ECO:0000256" key="6">
    <source>
        <dbReference type="PROSITE-ProRule" id="PRU00283"/>
    </source>
</evidence>
<dbReference type="GO" id="GO:0005737">
    <property type="term" value="C:cytoplasm"/>
    <property type="evidence" value="ECO:0007669"/>
    <property type="project" value="UniProtKB-SubCell"/>
</dbReference>
<dbReference type="PROSITE" id="PS50067">
    <property type="entry name" value="KINESIN_MOTOR_2"/>
    <property type="match status" value="1"/>
</dbReference>
<dbReference type="GO" id="GO:0005875">
    <property type="term" value="C:microtubule associated complex"/>
    <property type="evidence" value="ECO:0007669"/>
    <property type="project" value="TreeGrafter"/>
</dbReference>
<keyword evidence="4" id="KW-0067">ATP-binding</keyword>
<keyword evidence="9" id="KW-1185">Reference proteome</keyword>
<evidence type="ECO:0000313" key="9">
    <source>
        <dbReference type="Proteomes" id="UP000266673"/>
    </source>
</evidence>
<evidence type="ECO:0000256" key="5">
    <source>
        <dbReference type="ARBA" id="ARBA00023054"/>
    </source>
</evidence>
<dbReference type="GO" id="GO:0007018">
    <property type="term" value="P:microtubule-based movement"/>
    <property type="evidence" value="ECO:0007669"/>
    <property type="project" value="InterPro"/>
</dbReference>
<dbReference type="Gene3D" id="3.40.850.10">
    <property type="entry name" value="Kinesin motor domain"/>
    <property type="match status" value="1"/>
</dbReference>
<dbReference type="GO" id="GO:0051231">
    <property type="term" value="P:spindle elongation"/>
    <property type="evidence" value="ECO:0007669"/>
    <property type="project" value="TreeGrafter"/>
</dbReference>
<comment type="subcellular location">
    <subcellularLocation>
        <location evidence="1">Cytoplasm</location>
    </subcellularLocation>
</comment>
<evidence type="ECO:0000256" key="2">
    <source>
        <dbReference type="ARBA" id="ARBA00022490"/>
    </source>
</evidence>
<organism evidence="8 9">
    <name type="scientific">Gigaspora rosea</name>
    <dbReference type="NCBI Taxonomy" id="44941"/>
    <lineage>
        <taxon>Eukaryota</taxon>
        <taxon>Fungi</taxon>
        <taxon>Fungi incertae sedis</taxon>
        <taxon>Mucoromycota</taxon>
        <taxon>Glomeromycotina</taxon>
        <taxon>Glomeromycetes</taxon>
        <taxon>Diversisporales</taxon>
        <taxon>Gigasporaceae</taxon>
        <taxon>Gigaspora</taxon>
    </lineage>
</organism>
<dbReference type="GO" id="GO:0005524">
    <property type="term" value="F:ATP binding"/>
    <property type="evidence" value="ECO:0007669"/>
    <property type="project" value="UniProtKB-KW"/>
</dbReference>
<dbReference type="GO" id="GO:0008017">
    <property type="term" value="F:microtubule binding"/>
    <property type="evidence" value="ECO:0007669"/>
    <property type="project" value="InterPro"/>
</dbReference>
<dbReference type="PANTHER" id="PTHR47969">
    <property type="entry name" value="CHROMOSOME-ASSOCIATED KINESIN KIF4A-RELATED"/>
    <property type="match status" value="1"/>
</dbReference>
<dbReference type="InterPro" id="IPR001752">
    <property type="entry name" value="Kinesin_motor_dom"/>
</dbReference>
<evidence type="ECO:0000256" key="1">
    <source>
        <dbReference type="ARBA" id="ARBA00004496"/>
    </source>
</evidence>
<dbReference type="InterPro" id="IPR027640">
    <property type="entry name" value="Kinesin-like_fam"/>
</dbReference>
<name>A0A397UTH4_9GLOM</name>
<dbReference type="OrthoDB" id="3176171at2759"/>
<dbReference type="GO" id="GO:0007052">
    <property type="term" value="P:mitotic spindle organization"/>
    <property type="evidence" value="ECO:0007669"/>
    <property type="project" value="TreeGrafter"/>
</dbReference>
<dbReference type="InterPro" id="IPR036961">
    <property type="entry name" value="Kinesin_motor_dom_sf"/>
</dbReference>
<feature type="domain" description="Kinesin motor" evidence="7">
    <location>
        <begin position="1"/>
        <end position="97"/>
    </location>
</feature>
<evidence type="ECO:0000256" key="3">
    <source>
        <dbReference type="ARBA" id="ARBA00022741"/>
    </source>
</evidence>
<sequence length="97" mass="11054">MNQKFSRLYAIFSITMIQYKFILNTKCDSRLSNKRSDDGSGEWTSVTSKFYFVKLASIKKTGTVEDHVKEEIFINSVLLVLGNVLSALGQETPSFQY</sequence>
<dbReference type="InterPro" id="IPR027417">
    <property type="entry name" value="P-loop_NTPase"/>
</dbReference>
<dbReference type="Proteomes" id="UP000266673">
    <property type="component" value="Unassembled WGS sequence"/>
</dbReference>
<dbReference type="EMBL" id="QKWP01001243">
    <property type="protein sequence ID" value="RIB10496.1"/>
    <property type="molecule type" value="Genomic_DNA"/>
</dbReference>
<comment type="caution">
    <text evidence="6">Lacks conserved residue(s) required for the propagation of feature annotation.</text>
</comment>